<name>A0A844Z5M1_9SPHN</name>
<evidence type="ECO:0000313" key="11">
    <source>
        <dbReference type="EMBL" id="MXO83078.1"/>
    </source>
</evidence>
<dbReference type="InterPro" id="IPR002941">
    <property type="entry name" value="DNA_methylase_N4/N6"/>
</dbReference>
<evidence type="ECO:0000259" key="10">
    <source>
        <dbReference type="Pfam" id="PF18755"/>
    </source>
</evidence>
<comment type="caution">
    <text evidence="11">The sequence shown here is derived from an EMBL/GenBank/DDBJ whole genome shotgun (WGS) entry which is preliminary data.</text>
</comment>
<dbReference type="Proteomes" id="UP000460290">
    <property type="component" value="Unassembled WGS sequence"/>
</dbReference>
<feature type="domain" description="RAMA" evidence="10">
    <location>
        <begin position="285"/>
        <end position="383"/>
    </location>
</feature>
<keyword evidence="6" id="KW-0238">DNA-binding</keyword>
<evidence type="ECO:0000256" key="3">
    <source>
        <dbReference type="ARBA" id="ARBA00022679"/>
    </source>
</evidence>
<dbReference type="AlphaFoldDB" id="A0A844Z5M1"/>
<dbReference type="InterPro" id="IPR040843">
    <property type="entry name" value="RAMA"/>
</dbReference>
<dbReference type="InterPro" id="IPR029063">
    <property type="entry name" value="SAM-dependent_MTases_sf"/>
</dbReference>
<dbReference type="GO" id="GO:0006260">
    <property type="term" value="P:DNA replication"/>
    <property type="evidence" value="ECO:0007669"/>
    <property type="project" value="UniProtKB-KW"/>
</dbReference>
<dbReference type="PANTHER" id="PTHR13370:SF3">
    <property type="entry name" value="TRNA (GUANINE(10)-N2)-METHYLTRANSFERASE HOMOLOG"/>
    <property type="match status" value="1"/>
</dbReference>
<comment type="similarity">
    <text evidence="1 8">Belongs to the N(4)/N(6)-methyltransferase family.</text>
</comment>
<evidence type="ECO:0000259" key="9">
    <source>
        <dbReference type="Pfam" id="PF01555"/>
    </source>
</evidence>
<keyword evidence="3 11" id="KW-0808">Transferase</keyword>
<reference evidence="11 12" key="1">
    <citation type="submission" date="2019-12" db="EMBL/GenBank/DDBJ databases">
        <title>Genomic-based taxomic classification of the family Erythrobacteraceae.</title>
        <authorList>
            <person name="Xu L."/>
        </authorList>
    </citation>
    <scope>NUCLEOTIDE SEQUENCE [LARGE SCALE GENOMIC DNA]</scope>
    <source>
        <strain evidence="11 12">KCTC 42006</strain>
    </source>
</reference>
<evidence type="ECO:0000256" key="2">
    <source>
        <dbReference type="ARBA" id="ARBA00022603"/>
    </source>
</evidence>
<evidence type="ECO:0000256" key="4">
    <source>
        <dbReference type="ARBA" id="ARBA00022691"/>
    </source>
</evidence>
<evidence type="ECO:0000256" key="1">
    <source>
        <dbReference type="ARBA" id="ARBA00006594"/>
    </source>
</evidence>
<dbReference type="PRINTS" id="PR00508">
    <property type="entry name" value="S21N4MTFRASE"/>
</dbReference>
<dbReference type="Gene3D" id="3.40.50.150">
    <property type="entry name" value="Vaccinia Virus protein VP39"/>
    <property type="match status" value="1"/>
</dbReference>
<proteinExistence type="inferred from homology"/>
<dbReference type="GO" id="GO:0003677">
    <property type="term" value="F:DNA binding"/>
    <property type="evidence" value="ECO:0007669"/>
    <property type="project" value="UniProtKB-KW"/>
</dbReference>
<dbReference type="EMBL" id="WTYZ01000001">
    <property type="protein sequence ID" value="MXO83078.1"/>
    <property type="molecule type" value="Genomic_DNA"/>
</dbReference>
<dbReference type="InterPro" id="IPR001091">
    <property type="entry name" value="RM_Methyltransferase"/>
</dbReference>
<gene>
    <name evidence="11" type="ORF">GRI35_06825</name>
</gene>
<dbReference type="PROSITE" id="PS00092">
    <property type="entry name" value="N6_MTASE"/>
    <property type="match status" value="1"/>
</dbReference>
<keyword evidence="5" id="KW-0235">DNA replication</keyword>
<dbReference type="Pfam" id="PF01555">
    <property type="entry name" value="N6_N4_Mtase"/>
    <property type="match status" value="1"/>
</dbReference>
<dbReference type="Pfam" id="PF18755">
    <property type="entry name" value="RAMA"/>
    <property type="match status" value="1"/>
</dbReference>
<dbReference type="OrthoDB" id="9800801at2"/>
<evidence type="ECO:0000256" key="7">
    <source>
        <dbReference type="ARBA" id="ARBA00047942"/>
    </source>
</evidence>
<dbReference type="SUPFAM" id="SSF53335">
    <property type="entry name" value="S-adenosyl-L-methionine-dependent methyltransferases"/>
    <property type="match status" value="1"/>
</dbReference>
<dbReference type="GO" id="GO:0009007">
    <property type="term" value="F:site-specific DNA-methyltransferase (adenine-specific) activity"/>
    <property type="evidence" value="ECO:0007669"/>
    <property type="project" value="UniProtKB-EC"/>
</dbReference>
<evidence type="ECO:0000313" key="12">
    <source>
        <dbReference type="Proteomes" id="UP000460290"/>
    </source>
</evidence>
<keyword evidence="2 11" id="KW-0489">Methyltransferase</keyword>
<accession>A0A844Z5M1</accession>
<dbReference type="GO" id="GO:0032259">
    <property type="term" value="P:methylation"/>
    <property type="evidence" value="ECO:0007669"/>
    <property type="project" value="UniProtKB-KW"/>
</dbReference>
<feature type="domain" description="DNA methylase N-4/N-6" evidence="9">
    <location>
        <begin position="55"/>
        <end position="274"/>
    </location>
</feature>
<dbReference type="GO" id="GO:0008170">
    <property type="term" value="F:N-methyltransferase activity"/>
    <property type="evidence" value="ECO:0007669"/>
    <property type="project" value="InterPro"/>
</dbReference>
<organism evidence="11 12">
    <name type="scientific">Pontixanthobacter aestiaquae</name>
    <dbReference type="NCBI Taxonomy" id="1509367"/>
    <lineage>
        <taxon>Bacteria</taxon>
        <taxon>Pseudomonadati</taxon>
        <taxon>Pseudomonadota</taxon>
        <taxon>Alphaproteobacteria</taxon>
        <taxon>Sphingomonadales</taxon>
        <taxon>Erythrobacteraceae</taxon>
        <taxon>Pontixanthobacter</taxon>
    </lineage>
</organism>
<evidence type="ECO:0000256" key="6">
    <source>
        <dbReference type="ARBA" id="ARBA00023125"/>
    </source>
</evidence>
<dbReference type="GO" id="GO:0005737">
    <property type="term" value="C:cytoplasm"/>
    <property type="evidence" value="ECO:0007669"/>
    <property type="project" value="TreeGrafter"/>
</dbReference>
<dbReference type="InterPro" id="IPR002052">
    <property type="entry name" value="DNA_methylase_N6_adenine_CS"/>
</dbReference>
<sequence>MSMGVQETLLKRAPTKARAKKTEVQKADLPSKLPLGQILSGDCVEAMRSIPDASIDLVFADPPYNLQLGGDLNRPDGSAVDAVTDDWDQFDSFKIYDDFTKAWLTEAKRILKPDGALWVIGSYHNIFRVGAILQDLGFWILNDVVWRKSNPMPNFRGTRFTNAHETLIWCSQGEKAKYHFNYRAMKTLNDELQMRSDWVLPICGGGERLKEGGTKVHPTQKPEALLYRVMLATTEKGDVVLDPFFGTGTTGAVAKRLGREWIGCERESIYTEAALKRIEKELPLDESALQTMQAGRNAPKVAFGALVENGYIKPGTKIFDKKRRWIAEVRADGSVTHGKQAGSIHGLGKELQDAPSCNGWTFWHYEVDGDVKPIDAARQDYLLAVED</sequence>
<comment type="catalytic activity">
    <reaction evidence="7">
        <text>a 2'-deoxyadenosine in DNA + S-adenosyl-L-methionine = an N(6)-methyl-2'-deoxyadenosine in DNA + S-adenosyl-L-homocysteine + H(+)</text>
        <dbReference type="Rhea" id="RHEA:15197"/>
        <dbReference type="Rhea" id="RHEA-COMP:12418"/>
        <dbReference type="Rhea" id="RHEA-COMP:12419"/>
        <dbReference type="ChEBI" id="CHEBI:15378"/>
        <dbReference type="ChEBI" id="CHEBI:57856"/>
        <dbReference type="ChEBI" id="CHEBI:59789"/>
        <dbReference type="ChEBI" id="CHEBI:90615"/>
        <dbReference type="ChEBI" id="CHEBI:90616"/>
        <dbReference type="EC" id="2.1.1.72"/>
    </reaction>
</comment>
<dbReference type="PANTHER" id="PTHR13370">
    <property type="entry name" value="RNA METHYLASE-RELATED"/>
    <property type="match status" value="1"/>
</dbReference>
<keyword evidence="4" id="KW-0949">S-adenosyl-L-methionine</keyword>
<protein>
    <recommendedName>
        <fullName evidence="8">Methyltransferase</fullName>
        <ecNumber evidence="8">2.1.1.-</ecNumber>
    </recommendedName>
</protein>
<keyword evidence="12" id="KW-1185">Reference proteome</keyword>
<dbReference type="EC" id="2.1.1.-" evidence="8"/>
<evidence type="ECO:0000256" key="8">
    <source>
        <dbReference type="RuleBase" id="RU362026"/>
    </source>
</evidence>
<evidence type="ECO:0000256" key="5">
    <source>
        <dbReference type="ARBA" id="ARBA00022705"/>
    </source>
</evidence>